<feature type="transmembrane region" description="Helical" evidence="1">
    <location>
        <begin position="12"/>
        <end position="30"/>
    </location>
</feature>
<comment type="caution">
    <text evidence="2">The sequence shown here is derived from an EMBL/GenBank/DDBJ whole genome shotgun (WGS) entry which is preliminary data.</text>
</comment>
<organism evidence="2 3">
    <name type="scientific">Lactococcus petauri</name>
    <dbReference type="NCBI Taxonomy" id="1940789"/>
    <lineage>
        <taxon>Bacteria</taxon>
        <taxon>Bacillati</taxon>
        <taxon>Bacillota</taxon>
        <taxon>Bacilli</taxon>
        <taxon>Lactobacillales</taxon>
        <taxon>Streptococcaceae</taxon>
        <taxon>Lactococcus</taxon>
    </lineage>
</organism>
<keyword evidence="1" id="KW-1133">Transmembrane helix</keyword>
<name>A0AAJ2MK06_9LACT</name>
<evidence type="ECO:0000256" key="1">
    <source>
        <dbReference type="SAM" id="Phobius"/>
    </source>
</evidence>
<protein>
    <submittedName>
        <fullName evidence="2">Uncharacterized protein</fullName>
    </submittedName>
</protein>
<keyword evidence="1" id="KW-0812">Transmembrane</keyword>
<dbReference type="Proteomes" id="UP001262817">
    <property type="component" value="Unassembled WGS sequence"/>
</dbReference>
<gene>
    <name evidence="2" type="ORF">P7D17_05550</name>
</gene>
<evidence type="ECO:0000313" key="2">
    <source>
        <dbReference type="EMBL" id="MDT2583577.1"/>
    </source>
</evidence>
<reference evidence="2" key="1">
    <citation type="submission" date="2023-03" db="EMBL/GenBank/DDBJ databases">
        <authorList>
            <person name="Shen W."/>
            <person name="Cai J."/>
        </authorList>
    </citation>
    <scope>NUCLEOTIDE SEQUENCE</scope>
    <source>
        <strain evidence="2">P86-2</strain>
    </source>
</reference>
<dbReference type="EMBL" id="JARPXR010000005">
    <property type="protein sequence ID" value="MDT2583577.1"/>
    <property type="molecule type" value="Genomic_DNA"/>
</dbReference>
<proteinExistence type="predicted"/>
<dbReference type="RefSeq" id="WP_173817301.1">
    <property type="nucleotide sequence ID" value="NZ_JABTTD010000019.1"/>
</dbReference>
<evidence type="ECO:0000313" key="3">
    <source>
        <dbReference type="Proteomes" id="UP001262817"/>
    </source>
</evidence>
<dbReference type="AlphaFoldDB" id="A0AAJ2MK06"/>
<accession>A0AAJ2MK06</accession>
<keyword evidence="1" id="KW-0472">Membrane</keyword>
<sequence>MNMDFWNNFWTASGVIFSFIISAVAVVISLKSYKQTEKQIELSNKQQLFEKRLRAYLEIEKMSMTYKKFNEYSFYIPSVDNEMEAMTAIRLVYPCSVGAQFNLTYTDIEKVDFDEVRRKIRELELVSKEFNFLFSNKLMALEKFMNKYITFLSKVVDYQESVIFIENIDTEKSKIAGTSESIIANSERENRTSFVRAMEEVETAYEHTLSKDFFVILRNEIKIMDNK</sequence>